<reference evidence="2 3" key="1">
    <citation type="submission" date="2018-05" db="EMBL/GenBank/DDBJ databases">
        <title>Coraliomargarita sinensis sp. nov., isolated from a marine solar saltern.</title>
        <authorList>
            <person name="Zhou L.Y."/>
        </authorList>
    </citation>
    <scope>NUCLEOTIDE SEQUENCE [LARGE SCALE GENOMIC DNA]</scope>
    <source>
        <strain evidence="2 3">WN38</strain>
    </source>
</reference>
<dbReference type="RefSeq" id="WP_110131523.1">
    <property type="nucleotide sequence ID" value="NZ_QHJQ01000008.1"/>
</dbReference>
<keyword evidence="3" id="KW-1185">Reference proteome</keyword>
<evidence type="ECO:0000313" key="2">
    <source>
        <dbReference type="EMBL" id="PXA03523.1"/>
    </source>
</evidence>
<dbReference type="InParanoid" id="A0A317ZH21"/>
<gene>
    <name evidence="2" type="ORF">DDZ13_11100</name>
</gene>
<feature type="chain" id="PRO_5016353651" description="Pectate lyase superfamily protein domain-containing protein" evidence="1">
    <location>
        <begin position="25"/>
        <end position="658"/>
    </location>
</feature>
<name>A0A317ZH21_9BACT</name>
<dbReference type="EMBL" id="QHJQ01000008">
    <property type="protein sequence ID" value="PXA03523.1"/>
    <property type="molecule type" value="Genomic_DNA"/>
</dbReference>
<comment type="caution">
    <text evidence="2">The sequence shown here is derived from an EMBL/GenBank/DDBJ whole genome shotgun (WGS) entry which is preliminary data.</text>
</comment>
<evidence type="ECO:0000313" key="3">
    <source>
        <dbReference type="Proteomes" id="UP000247099"/>
    </source>
</evidence>
<dbReference type="Gene3D" id="2.160.20.10">
    <property type="entry name" value="Single-stranded right-handed beta-helix, Pectin lyase-like"/>
    <property type="match status" value="2"/>
</dbReference>
<dbReference type="Proteomes" id="UP000247099">
    <property type="component" value="Unassembled WGS sequence"/>
</dbReference>
<dbReference type="AlphaFoldDB" id="A0A317ZH21"/>
<organism evidence="2 3">
    <name type="scientific">Coraliomargarita sinensis</name>
    <dbReference type="NCBI Taxonomy" id="2174842"/>
    <lineage>
        <taxon>Bacteria</taxon>
        <taxon>Pseudomonadati</taxon>
        <taxon>Verrucomicrobiota</taxon>
        <taxon>Opitutia</taxon>
        <taxon>Puniceicoccales</taxon>
        <taxon>Coraliomargaritaceae</taxon>
        <taxon>Coraliomargarita</taxon>
    </lineage>
</organism>
<proteinExistence type="predicted"/>
<feature type="signal peptide" evidence="1">
    <location>
        <begin position="1"/>
        <end position="24"/>
    </location>
</feature>
<dbReference type="InterPro" id="IPR012334">
    <property type="entry name" value="Pectin_lyas_fold"/>
</dbReference>
<keyword evidence="1" id="KW-0732">Signal</keyword>
<dbReference type="OrthoDB" id="5488826at2"/>
<accession>A0A317ZH21</accession>
<protein>
    <recommendedName>
        <fullName evidence="4">Pectate lyase superfamily protein domain-containing protein</fullName>
    </recommendedName>
</protein>
<evidence type="ECO:0008006" key="4">
    <source>
        <dbReference type="Google" id="ProtNLM"/>
    </source>
</evidence>
<sequence length="658" mass="71602">MIHLFTPSILLSLCIALGPLVLVAEPPAETTVYQAAEKKRAHLEDCRRYQRMSDEAQAKMVAMTFAQAKAKGLPLCSRCPGSTTPGKGNPEDGGLESWVNPAPDEIREAPFKASPYAPLVATGPNGALAYDSYSEKGDRLLDWSKCGYKMSNEPLPDVQVLKTLEPLSGKVTREGSMAYPMGPDSQKRIQDALNTIAQRSADGNGLKGALLLSQGTYYLSGGLHVPSGVVLRGEGSGENGTVLICQSDSGRGDAISIGSGEGIDHVGESDSVRIRDDYVPSASYSVNVTDADQFNAGDFVCVRKTVNRRWIDDLGMGERLRHIRGGKEGLKKRPWKPESYQFRHIRQIARIQGDAITFEVMLPQSFAKVHGGGEVFKVSVDPLASQSGVEHLRIVSNYDTSVKDTGKQANFKNFRNGISVSSAMHSWVRDCTVLHVSFAAVKVADHTMHVTVRDCNFLEPVGPKRGGNYYAFSIAGGTGHLFYNCYAEDARHCFAGGSRNMGPYVFFNCTSVRGGQSEPHHRWGTGFLYDNVTTEDGSLAAINRGDSGSGHGWAAANTLFWNCDARNIVVMDPETEGENNFAIGFTGDPQREHGTKGLMYANNRAGYWGTPREGKYYGFPVMGSGHIESPTAPVEPRSLFVRQLIERIGEERAKAVLK</sequence>
<dbReference type="InterPro" id="IPR011050">
    <property type="entry name" value="Pectin_lyase_fold/virulence"/>
</dbReference>
<evidence type="ECO:0000256" key="1">
    <source>
        <dbReference type="SAM" id="SignalP"/>
    </source>
</evidence>
<dbReference type="SUPFAM" id="SSF51126">
    <property type="entry name" value="Pectin lyase-like"/>
    <property type="match status" value="1"/>
</dbReference>